<evidence type="ECO:0000313" key="7">
    <source>
        <dbReference type="Proteomes" id="UP000025241"/>
    </source>
</evidence>
<dbReference type="Proteomes" id="UP000025241">
    <property type="component" value="Chromosome I"/>
</dbReference>
<dbReference type="InterPro" id="IPR035903">
    <property type="entry name" value="HesB-like_dom_sf"/>
</dbReference>
<evidence type="ECO:0000256" key="2">
    <source>
        <dbReference type="ARBA" id="ARBA00023004"/>
    </source>
</evidence>
<keyword evidence="1 4" id="KW-0479">Metal-binding</keyword>
<dbReference type="AlphaFoldDB" id="A0A024HNL2"/>
<dbReference type="PANTHER" id="PTHR43011:SF1">
    <property type="entry name" value="IRON-SULFUR CLUSTER ASSEMBLY 2 HOMOLOG, MITOCHONDRIAL"/>
    <property type="match status" value="1"/>
</dbReference>
<sequence length="116" mass="12505">MTIETFTPTPLIFSNGAANKVKTLIDEEGNPRLKLRVFVTGGGCSGFQYGFTFDEDTADDDTVVERDGVSLVVDPMSFQYLAGSEVDYQEGLEGSRFVIKNPNAATTCGCGQSFSI</sequence>
<dbReference type="InterPro" id="IPR000361">
    <property type="entry name" value="ATAP_core_dom"/>
</dbReference>
<gene>
    <name evidence="4 6" type="primary">erpA</name>
    <name evidence="6" type="ORF">PKB_4767</name>
</gene>
<accession>A0A024HNL2</accession>
<proteinExistence type="inferred from homology"/>
<dbReference type="Gene3D" id="2.60.300.12">
    <property type="entry name" value="HesB-like domain"/>
    <property type="match status" value="1"/>
</dbReference>
<feature type="binding site" evidence="4">
    <location>
        <position position="108"/>
    </location>
    <ligand>
        <name>iron-sulfur cluster</name>
        <dbReference type="ChEBI" id="CHEBI:30408"/>
    </ligand>
</feature>
<dbReference type="eggNOG" id="COG0316">
    <property type="taxonomic scope" value="Bacteria"/>
</dbReference>
<dbReference type="HOGENOM" id="CLU_069054_5_3_6"/>
<dbReference type="EMBL" id="HG322950">
    <property type="protein sequence ID" value="CDF86087.1"/>
    <property type="molecule type" value="Genomic_DNA"/>
</dbReference>
<dbReference type="NCBIfam" id="NF010147">
    <property type="entry name" value="PRK13623.1"/>
    <property type="match status" value="1"/>
</dbReference>
<dbReference type="NCBIfam" id="TIGR00049">
    <property type="entry name" value="iron-sulfur cluster assembly accessory protein"/>
    <property type="match status" value="1"/>
</dbReference>
<evidence type="ECO:0000256" key="1">
    <source>
        <dbReference type="ARBA" id="ARBA00022723"/>
    </source>
</evidence>
<dbReference type="InterPro" id="IPR017870">
    <property type="entry name" value="FeS_cluster_insertion_CS"/>
</dbReference>
<dbReference type="PANTHER" id="PTHR43011">
    <property type="entry name" value="IRON-SULFUR CLUSTER ASSEMBLY 2 HOMOLOG, MITOCHONDRIAL"/>
    <property type="match status" value="1"/>
</dbReference>
<feature type="binding site" evidence="4">
    <location>
        <position position="110"/>
    </location>
    <ligand>
        <name>iron-sulfur cluster</name>
        <dbReference type="ChEBI" id="CHEBI:30408"/>
    </ligand>
</feature>
<comment type="function">
    <text evidence="4">Required for insertion of 4Fe-4S clusters for at least IspG.</text>
</comment>
<dbReference type="PROSITE" id="PS01152">
    <property type="entry name" value="HESB"/>
    <property type="match status" value="1"/>
</dbReference>
<evidence type="ECO:0000259" key="5">
    <source>
        <dbReference type="Pfam" id="PF01521"/>
    </source>
</evidence>
<dbReference type="HAMAP" id="MF_01380">
    <property type="entry name" value="Fe_S_insert_ErpA"/>
    <property type="match status" value="1"/>
</dbReference>
<keyword evidence="2 4" id="KW-0408">Iron</keyword>
<dbReference type="GO" id="GO:0051537">
    <property type="term" value="F:2 iron, 2 sulfur cluster binding"/>
    <property type="evidence" value="ECO:0007669"/>
    <property type="project" value="TreeGrafter"/>
</dbReference>
<dbReference type="InterPro" id="IPR023063">
    <property type="entry name" value="ErpA_proteobact"/>
</dbReference>
<feature type="domain" description="Core" evidence="5">
    <location>
        <begin position="11"/>
        <end position="111"/>
    </location>
</feature>
<dbReference type="GO" id="GO:0005829">
    <property type="term" value="C:cytosol"/>
    <property type="evidence" value="ECO:0007669"/>
    <property type="project" value="TreeGrafter"/>
</dbReference>
<keyword evidence="3 4" id="KW-0411">Iron-sulfur</keyword>
<dbReference type="FunFam" id="2.60.300.12:FF:000002">
    <property type="entry name" value="Iron-sulfur cluster insertion protein ErpA"/>
    <property type="match status" value="1"/>
</dbReference>
<keyword evidence="7" id="KW-1185">Reference proteome</keyword>
<dbReference type="SUPFAM" id="SSF89360">
    <property type="entry name" value="HesB-like domain"/>
    <property type="match status" value="1"/>
</dbReference>
<protein>
    <recommendedName>
        <fullName evidence="4">Iron-sulfur cluster insertion protein ErpA</fullName>
    </recommendedName>
</protein>
<dbReference type="Pfam" id="PF01521">
    <property type="entry name" value="Fe-S_biosyn"/>
    <property type="match status" value="1"/>
</dbReference>
<feature type="binding site" evidence="4">
    <location>
        <position position="44"/>
    </location>
    <ligand>
        <name>iron-sulfur cluster</name>
        <dbReference type="ChEBI" id="CHEBI:30408"/>
    </ligand>
</feature>
<evidence type="ECO:0000313" key="6">
    <source>
        <dbReference type="EMBL" id="CDF86087.1"/>
    </source>
</evidence>
<evidence type="ECO:0000256" key="4">
    <source>
        <dbReference type="HAMAP-Rule" id="MF_01380"/>
    </source>
</evidence>
<dbReference type="GO" id="GO:0016226">
    <property type="term" value="P:iron-sulfur cluster assembly"/>
    <property type="evidence" value="ECO:0007669"/>
    <property type="project" value="UniProtKB-UniRule"/>
</dbReference>
<dbReference type="RefSeq" id="WP_043254994.1">
    <property type="nucleotide sequence ID" value="NZ_HG322950.1"/>
</dbReference>
<comment type="similarity">
    <text evidence="4">Belongs to the HesB/IscA family.</text>
</comment>
<dbReference type="OrthoDB" id="9801228at2"/>
<reference evidence="6 7" key="2">
    <citation type="submission" date="2014-05" db="EMBL/GenBank/DDBJ databases">
        <title>Genome sequence of the 3-chlorobenzoate degrading bacterium Pseudomonas knackmussii B13 shows multiple evidence for horizontal gene transfer.</title>
        <authorList>
            <person name="Miyazaki R."/>
            <person name="Bertelli C."/>
            <person name="Falquet L."/>
            <person name="Robinson-Rechavi M."/>
            <person name="Gharib W."/>
            <person name="Roy S."/>
            <person name="Van der Meer J.R."/>
        </authorList>
    </citation>
    <scope>NUCLEOTIDE SEQUENCE [LARGE SCALE GENOMIC DNA]</scope>
    <source>
        <strain evidence="6 7">B13</strain>
    </source>
</reference>
<dbReference type="InterPro" id="IPR016092">
    <property type="entry name" value="ATAP"/>
</dbReference>
<organism evidence="6 7">
    <name type="scientific">Pseudomonas knackmussii (strain DSM 6978 / CCUG 54928 / LMG 23759 / B13)</name>
    <dbReference type="NCBI Taxonomy" id="1301098"/>
    <lineage>
        <taxon>Bacteria</taxon>
        <taxon>Pseudomonadati</taxon>
        <taxon>Pseudomonadota</taxon>
        <taxon>Gammaproteobacteria</taxon>
        <taxon>Pseudomonadales</taxon>
        <taxon>Pseudomonadaceae</taxon>
        <taxon>Pseudomonas</taxon>
    </lineage>
</organism>
<dbReference type="STRING" id="1301098.PKB_4767"/>
<name>A0A024HNL2_PSEKB</name>
<comment type="cofactor">
    <cofactor evidence="4">
        <name>iron-sulfur cluster</name>
        <dbReference type="ChEBI" id="CHEBI:30408"/>
    </cofactor>
    <text evidence="4">Binds 1 iron-sulfur cluster per subunit.</text>
</comment>
<dbReference type="GO" id="GO:0051539">
    <property type="term" value="F:4 iron, 4 sulfur cluster binding"/>
    <property type="evidence" value="ECO:0007669"/>
    <property type="project" value="TreeGrafter"/>
</dbReference>
<evidence type="ECO:0000256" key="3">
    <source>
        <dbReference type="ARBA" id="ARBA00023014"/>
    </source>
</evidence>
<reference evidence="6 7" key="1">
    <citation type="submission" date="2013-03" db="EMBL/GenBank/DDBJ databases">
        <authorList>
            <person name="Linke B."/>
        </authorList>
    </citation>
    <scope>NUCLEOTIDE SEQUENCE [LARGE SCALE GENOMIC DNA]</scope>
    <source>
        <strain evidence="6 7">B13</strain>
    </source>
</reference>
<dbReference type="KEGG" id="pkc:PKB_4767"/>
<comment type="subunit">
    <text evidence="4">Homodimer.</text>
</comment>
<dbReference type="PATRIC" id="fig|1301098.3.peg.4755"/>
<dbReference type="GO" id="GO:0005506">
    <property type="term" value="F:iron ion binding"/>
    <property type="evidence" value="ECO:0007669"/>
    <property type="project" value="UniProtKB-UniRule"/>
</dbReference>